<feature type="transmembrane region" description="Helical" evidence="17">
    <location>
        <begin position="163"/>
        <end position="184"/>
    </location>
</feature>
<evidence type="ECO:0000256" key="1">
    <source>
        <dbReference type="ARBA" id="ARBA00002833"/>
    </source>
</evidence>
<dbReference type="AlphaFoldDB" id="A0A3B3SIC1"/>
<comment type="subunit">
    <text evidence="3">Interacts with FLNA (via filamin repeat 21); increases PKA-mediated phosphorylation of FLNA.</text>
</comment>
<feature type="transmembrane region" description="Helical" evidence="17">
    <location>
        <begin position="121"/>
        <end position="142"/>
    </location>
</feature>
<dbReference type="InterPro" id="IPR017452">
    <property type="entry name" value="GPCR_Rhodpsn_7TM"/>
</dbReference>
<keyword evidence="8 16" id="KW-0297">G-protein coupled receptor</keyword>
<dbReference type="GO" id="GO:0043410">
    <property type="term" value="P:positive regulation of MAPK cascade"/>
    <property type="evidence" value="ECO:0007669"/>
    <property type="project" value="TreeGrafter"/>
</dbReference>
<evidence type="ECO:0000256" key="10">
    <source>
        <dbReference type="ARBA" id="ARBA00023139"/>
    </source>
</evidence>
<dbReference type="InterPro" id="IPR002233">
    <property type="entry name" value="ADR_fam"/>
</dbReference>
<keyword evidence="11 16" id="KW-0675">Receptor</keyword>
<feature type="transmembrane region" description="Helical" evidence="17">
    <location>
        <begin position="293"/>
        <end position="313"/>
    </location>
</feature>
<dbReference type="SUPFAM" id="SSF81321">
    <property type="entry name" value="Family A G protein-coupled receptor-like"/>
    <property type="match status" value="1"/>
</dbReference>
<evidence type="ECO:0000256" key="5">
    <source>
        <dbReference type="ARBA" id="ARBA00022475"/>
    </source>
</evidence>
<dbReference type="GeneTree" id="ENSGT00940000160795"/>
<dbReference type="STRING" id="1676925.ENSPKIP00000030113"/>
<dbReference type="PRINTS" id="PR00237">
    <property type="entry name" value="GPCRRHODOPSN"/>
</dbReference>
<feature type="transmembrane region" description="Helical" evidence="17">
    <location>
        <begin position="333"/>
        <end position="352"/>
    </location>
</feature>
<dbReference type="RefSeq" id="XP_023654896.1">
    <property type="nucleotide sequence ID" value="XM_023799128.2"/>
</dbReference>
<dbReference type="PRINTS" id="PR01103">
    <property type="entry name" value="ADRENERGICR"/>
</dbReference>
<evidence type="ECO:0000313" key="20">
    <source>
        <dbReference type="Proteomes" id="UP000261540"/>
    </source>
</evidence>
<evidence type="ECO:0000256" key="15">
    <source>
        <dbReference type="ARBA" id="ARBA00033147"/>
    </source>
</evidence>
<dbReference type="GO" id="GO:0004937">
    <property type="term" value="F:alpha1-adrenergic receptor activity"/>
    <property type="evidence" value="ECO:0007669"/>
    <property type="project" value="InterPro"/>
</dbReference>
<feature type="transmembrane region" description="Helical" evidence="17">
    <location>
        <begin position="204"/>
        <end position="227"/>
    </location>
</feature>
<dbReference type="SMART" id="SM01381">
    <property type="entry name" value="7TM_GPCR_Srsx"/>
    <property type="match status" value="1"/>
</dbReference>
<reference evidence="19" key="1">
    <citation type="submission" date="2025-08" db="UniProtKB">
        <authorList>
            <consortium name="Ensembl"/>
        </authorList>
    </citation>
    <scope>IDENTIFICATION</scope>
</reference>
<dbReference type="GO" id="GO:0007204">
    <property type="term" value="P:positive regulation of cytosolic calcium ion concentration"/>
    <property type="evidence" value="ECO:0007669"/>
    <property type="project" value="TreeGrafter"/>
</dbReference>
<feature type="transmembrane region" description="Helical" evidence="17">
    <location>
        <begin position="84"/>
        <end position="115"/>
    </location>
</feature>
<reference evidence="19" key="2">
    <citation type="submission" date="2025-09" db="UniProtKB">
        <authorList>
            <consortium name="Ensembl"/>
        </authorList>
    </citation>
    <scope>IDENTIFICATION</scope>
</reference>
<dbReference type="Proteomes" id="UP000261540">
    <property type="component" value="Unplaced"/>
</dbReference>
<comment type="function">
    <text evidence="1">This alpha-adrenergic receptor mediates its effect through the influx of extracellular calcium.</text>
</comment>
<dbReference type="GO" id="GO:0045907">
    <property type="term" value="P:positive regulation of vasoconstriction"/>
    <property type="evidence" value="ECO:0007669"/>
    <property type="project" value="TreeGrafter"/>
</dbReference>
<dbReference type="GO" id="GO:0007267">
    <property type="term" value="P:cell-cell signaling"/>
    <property type="evidence" value="ECO:0007669"/>
    <property type="project" value="TreeGrafter"/>
</dbReference>
<keyword evidence="6 16" id="KW-0812">Transmembrane</keyword>
<keyword evidence="14" id="KW-0449">Lipoprotein</keyword>
<evidence type="ECO:0000256" key="9">
    <source>
        <dbReference type="ARBA" id="ARBA00023136"/>
    </source>
</evidence>
<sequence length="506" mass="56651">MTRPNPMNESYGGIYTSNAVNLSFLDQLFANISNTTCTNLALHTEFIAVGVFLSVFILIAIVGNILVILSVVCNRHLQTVTNFFIVNLAIADLLLSIIVLPFSATLEVLGCWVFGRVFCNIWAAVDVLCCTASIMSLCIISIDRYIGVKYCLKYPTIMTEKKAGVILVVVWLSSMVISIGPLLGWKEPPPLDDSICSITEEPGYALFSSLFSFYLPLMVILVMYFRVYVVARRTTKSLEAGVKRERNKSMEVVLRIHCRSVLEESAASAKSKNHPFRSSVSVRLMKFSREKKAAKTLAIVVGVFILCWLPFFFVLPLGSFFPALKPSEMVFKVIFWLGYFNSCINPIIYPCSSKEFQRAFTRLLRCQCHRRKRVLRRFYDQRWRTAVRGSGPSPQQGSGRDGCGDYRTGFSLHGSCSGSLLCKGGTFSLKAWNLFPPLQKSSFQLKEKMNSLSSRIRNGPGKGATPGLGRAEIDTVSMAIYNDCSEQCTYQMYELGECYSLKETDI</sequence>
<evidence type="ECO:0000256" key="14">
    <source>
        <dbReference type="ARBA" id="ARBA00023288"/>
    </source>
</evidence>
<name>A0A3B3SIC1_9TELE</name>
<keyword evidence="5" id="KW-1003">Cell membrane</keyword>
<dbReference type="Ensembl" id="ENSPKIT00000010919.1">
    <property type="protein sequence ID" value="ENSPKIP00000030113.1"/>
    <property type="gene ID" value="ENSPKIG00000011098.1"/>
</dbReference>
<feature type="transmembrane region" description="Helical" evidence="17">
    <location>
        <begin position="46"/>
        <end position="72"/>
    </location>
</feature>
<comment type="subcellular location">
    <subcellularLocation>
        <location evidence="2">Cell membrane</location>
        <topology evidence="2">Multi-pass membrane protein</topology>
    </subcellularLocation>
</comment>
<proteinExistence type="inferred from homology"/>
<keyword evidence="12" id="KW-0325">Glycoprotein</keyword>
<dbReference type="OrthoDB" id="5977853at2759"/>
<evidence type="ECO:0000256" key="3">
    <source>
        <dbReference type="ARBA" id="ARBA00011539"/>
    </source>
</evidence>
<keyword evidence="9 17" id="KW-0472">Membrane</keyword>
<evidence type="ECO:0000256" key="16">
    <source>
        <dbReference type="RuleBase" id="RU000688"/>
    </source>
</evidence>
<dbReference type="Pfam" id="PF00001">
    <property type="entry name" value="7tm_1"/>
    <property type="match status" value="1"/>
</dbReference>
<keyword evidence="13 16" id="KW-0807">Transducer</keyword>
<protein>
    <recommendedName>
        <fullName evidence="4">Alpha-1D adrenergic receptor</fullName>
    </recommendedName>
    <alternativeName>
        <fullName evidence="15">Alpha-1D adrenoreceptor</fullName>
    </alternativeName>
</protein>
<dbReference type="GO" id="GO:0071880">
    <property type="term" value="P:adenylate cyclase-activating adrenergic receptor signaling pathway"/>
    <property type="evidence" value="ECO:0007669"/>
    <property type="project" value="TreeGrafter"/>
</dbReference>
<evidence type="ECO:0000256" key="7">
    <source>
        <dbReference type="ARBA" id="ARBA00022989"/>
    </source>
</evidence>
<evidence type="ECO:0000256" key="11">
    <source>
        <dbReference type="ARBA" id="ARBA00023170"/>
    </source>
</evidence>
<evidence type="ECO:0000256" key="6">
    <source>
        <dbReference type="ARBA" id="ARBA00022692"/>
    </source>
</evidence>
<dbReference type="Gene3D" id="1.20.1070.10">
    <property type="entry name" value="Rhodopsin 7-helix transmembrane proteins"/>
    <property type="match status" value="1"/>
</dbReference>
<dbReference type="FunFam" id="1.20.1070.10:FF:000027">
    <property type="entry name" value="alpha-1A adrenergic receptor"/>
    <property type="match status" value="1"/>
</dbReference>
<evidence type="ECO:0000313" key="19">
    <source>
        <dbReference type="Ensembl" id="ENSPKIP00000030113.1"/>
    </source>
</evidence>
<dbReference type="PANTHER" id="PTHR24248:SF14">
    <property type="entry name" value="ALPHA-1D ADRENERGIC RECEPTOR"/>
    <property type="match status" value="1"/>
</dbReference>
<dbReference type="PROSITE" id="PS50262">
    <property type="entry name" value="G_PROTEIN_RECEP_F1_2"/>
    <property type="match status" value="1"/>
</dbReference>
<evidence type="ECO:0000256" key="2">
    <source>
        <dbReference type="ARBA" id="ARBA00004651"/>
    </source>
</evidence>
<evidence type="ECO:0000256" key="12">
    <source>
        <dbReference type="ARBA" id="ARBA00023180"/>
    </source>
</evidence>
<dbReference type="InterPro" id="IPR000276">
    <property type="entry name" value="GPCR_Rhodpsn"/>
</dbReference>
<evidence type="ECO:0000256" key="17">
    <source>
        <dbReference type="SAM" id="Phobius"/>
    </source>
</evidence>
<keyword evidence="10" id="KW-0564">Palmitate</keyword>
<accession>A0A3B3SIC1</accession>
<feature type="domain" description="G-protein coupled receptors family 1 profile" evidence="18">
    <location>
        <begin position="63"/>
        <end position="349"/>
    </location>
</feature>
<dbReference type="GO" id="GO:0007200">
    <property type="term" value="P:phospholipase C-activating G protein-coupled receptor signaling pathway"/>
    <property type="evidence" value="ECO:0007669"/>
    <property type="project" value="TreeGrafter"/>
</dbReference>
<organism evidence="19 20">
    <name type="scientific">Paramormyrops kingsleyae</name>
    <dbReference type="NCBI Taxonomy" id="1676925"/>
    <lineage>
        <taxon>Eukaryota</taxon>
        <taxon>Metazoa</taxon>
        <taxon>Chordata</taxon>
        <taxon>Craniata</taxon>
        <taxon>Vertebrata</taxon>
        <taxon>Euteleostomi</taxon>
        <taxon>Actinopterygii</taxon>
        <taxon>Neopterygii</taxon>
        <taxon>Teleostei</taxon>
        <taxon>Osteoglossocephala</taxon>
        <taxon>Osteoglossomorpha</taxon>
        <taxon>Osteoglossiformes</taxon>
        <taxon>Mormyridae</taxon>
        <taxon>Paramormyrops</taxon>
    </lineage>
</organism>
<dbReference type="PRINTS" id="PR00240">
    <property type="entry name" value="ADRENRGCA1DR"/>
</dbReference>
<keyword evidence="7 17" id="KW-1133">Transmembrane helix</keyword>
<evidence type="ECO:0000259" key="18">
    <source>
        <dbReference type="PROSITE" id="PS50262"/>
    </source>
</evidence>
<evidence type="ECO:0000256" key="13">
    <source>
        <dbReference type="ARBA" id="ARBA00023224"/>
    </source>
</evidence>
<dbReference type="GeneID" id="111837244"/>
<dbReference type="PROSITE" id="PS00237">
    <property type="entry name" value="G_PROTEIN_RECEP_F1_1"/>
    <property type="match status" value="1"/>
</dbReference>
<evidence type="ECO:0000256" key="4">
    <source>
        <dbReference type="ARBA" id="ARBA00014541"/>
    </source>
</evidence>
<dbReference type="PANTHER" id="PTHR24248">
    <property type="entry name" value="ADRENERGIC RECEPTOR-RELATED G-PROTEIN COUPLED RECEPTOR"/>
    <property type="match status" value="1"/>
</dbReference>
<comment type="similarity">
    <text evidence="16">Belongs to the G-protein coupled receptor 1 family.</text>
</comment>
<dbReference type="InterPro" id="IPR000363">
    <property type="entry name" value="ADRA1D_rcpt"/>
</dbReference>
<dbReference type="GO" id="GO:0005886">
    <property type="term" value="C:plasma membrane"/>
    <property type="evidence" value="ECO:0007669"/>
    <property type="project" value="UniProtKB-SubCell"/>
</dbReference>
<keyword evidence="20" id="KW-1185">Reference proteome</keyword>
<evidence type="ECO:0000256" key="8">
    <source>
        <dbReference type="ARBA" id="ARBA00023040"/>
    </source>
</evidence>